<name>A0A7X2M157_LACRH</name>
<sequence length="518" mass="58405">MNYFVNENIFSMNSGTEFSAAQRLRLFKDHDVPAKILTRNYNPLLIDDLKRVKLTQSDVLNMYDYFQEATFVEPRDIDIRYTEVIDKFDYHIVGVDANESQIVHHGKVVGKALVAPATVGLVGSLEYYNDMNATVAKDVWDRRGFKSSTQYFHPDGQLGPQIFYNPEGAPKLEIVRMNVNGTLMNTMYQLLDYKGRAWRFNSESELFVFFMNEVVAAEPSVLINDRPSLINEVAAVTGANAKWQYLHSVHTHNPEQVGGSRNYVDYLKPLFATHANDFDGIMVATDEQKQEIEKFFHFKHVMVVPDSFAEAHDLVPIESRDRNKIVYLGRISPEKEPQEAIKIFAKARKKLPDLHLDFYGYVSDEATNESMVAYSKELGVDTAIHYHGYQSEDELAKALGTAAAMLSVSSSEAFGMNILQALSYGVPVIGYNVKYGPKLLVENGVNGYLVPTGESKAAADSLVKLLTSTEAGHTWPEMVQAAYRQSQTFSADAAWKQWEAQLSTVPNLFLRLDRSAER</sequence>
<dbReference type="EMBL" id="JACCKI010000002">
    <property type="protein sequence ID" value="NZA04308.1"/>
    <property type="molecule type" value="Genomic_DNA"/>
</dbReference>
<reference evidence="4 7" key="2">
    <citation type="submission" date="2020-07" db="EMBL/GenBank/DDBJ databases">
        <title>Organ Donor 1.</title>
        <authorList>
            <person name="Marsh A.J."/>
            <person name="Azcarate-Peril M.A."/>
        </authorList>
    </citation>
    <scope>NUCLEOTIDE SEQUENCE [LARGE SCALE GENOMIC DNA]</scope>
    <source>
        <strain evidence="4 7">AMC0712</strain>
    </source>
</reference>
<dbReference type="EMBL" id="SSHM01000001">
    <property type="protein sequence ID" value="THC80151.1"/>
    <property type="molecule type" value="Genomic_DNA"/>
</dbReference>
<evidence type="ECO:0000313" key="6">
    <source>
        <dbReference type="Proteomes" id="UP000307517"/>
    </source>
</evidence>
<evidence type="ECO:0000256" key="1">
    <source>
        <dbReference type="ARBA" id="ARBA00022676"/>
    </source>
</evidence>
<feature type="domain" description="Glycosyl transferase family 1" evidence="3">
    <location>
        <begin position="320"/>
        <end position="473"/>
    </location>
</feature>
<dbReference type="SUPFAM" id="SSF53756">
    <property type="entry name" value="UDP-Glycosyltransferase/glycogen phosphorylase"/>
    <property type="match status" value="1"/>
</dbReference>
<dbReference type="PANTHER" id="PTHR12526:SF629">
    <property type="entry name" value="TEICHURONIC ACID BIOSYNTHESIS GLYCOSYLTRANSFERASE TUAH-RELATED"/>
    <property type="match status" value="1"/>
</dbReference>
<keyword evidence="1" id="KW-0328">Glycosyltransferase</keyword>
<reference evidence="5 6" key="1">
    <citation type="submission" date="2019-04" db="EMBL/GenBank/DDBJ databases">
        <title>Genome Announcement to Ensure Probiotic Safety of Lactobacillus rhamnosus UBLR-58.</title>
        <authorList>
            <person name="Sulthana A."/>
            <person name="Lakshmi S.G."/>
            <person name="Madempudi R.S."/>
        </authorList>
    </citation>
    <scope>NUCLEOTIDE SEQUENCE [LARGE SCALE GENOMIC DNA]</scope>
    <source>
        <strain evidence="5 6">UBLR-58</strain>
    </source>
</reference>
<dbReference type="AlphaFoldDB" id="A0A7X2M157"/>
<evidence type="ECO:0000313" key="4">
    <source>
        <dbReference type="EMBL" id="NZA04308.1"/>
    </source>
</evidence>
<dbReference type="Proteomes" id="UP000307517">
    <property type="component" value="Unassembled WGS sequence"/>
</dbReference>
<gene>
    <name evidence="5" type="ORF">E6L36_06905</name>
    <name evidence="4" type="ORF">H0N82_04060</name>
</gene>
<organism evidence="4 7">
    <name type="scientific">Lacticaseibacillus rhamnosus</name>
    <name type="common">Lactobacillus rhamnosus</name>
    <dbReference type="NCBI Taxonomy" id="47715"/>
    <lineage>
        <taxon>Bacteria</taxon>
        <taxon>Bacillati</taxon>
        <taxon>Bacillota</taxon>
        <taxon>Bacilli</taxon>
        <taxon>Lactobacillales</taxon>
        <taxon>Lactobacillaceae</taxon>
        <taxon>Lacticaseibacillus</taxon>
    </lineage>
</organism>
<dbReference type="PANTHER" id="PTHR12526">
    <property type="entry name" value="GLYCOSYLTRANSFERASE"/>
    <property type="match status" value="1"/>
</dbReference>
<protein>
    <submittedName>
        <fullName evidence="4">Glycosyltransferase</fullName>
    </submittedName>
</protein>
<evidence type="ECO:0000259" key="3">
    <source>
        <dbReference type="Pfam" id="PF00534"/>
    </source>
</evidence>
<dbReference type="Pfam" id="PF00534">
    <property type="entry name" value="Glycos_transf_1"/>
    <property type="match status" value="1"/>
</dbReference>
<dbReference type="RefSeq" id="WP_005689572.1">
    <property type="nucleotide sequence ID" value="NZ_CABHIZ010000002.1"/>
</dbReference>
<dbReference type="Gene3D" id="3.40.50.2000">
    <property type="entry name" value="Glycogen Phosphorylase B"/>
    <property type="match status" value="3"/>
</dbReference>
<evidence type="ECO:0000313" key="7">
    <source>
        <dbReference type="Proteomes" id="UP000552935"/>
    </source>
</evidence>
<comment type="caution">
    <text evidence="4">The sequence shown here is derived from an EMBL/GenBank/DDBJ whole genome shotgun (WGS) entry which is preliminary data.</text>
</comment>
<keyword evidence="2 4" id="KW-0808">Transferase</keyword>
<evidence type="ECO:0000256" key="2">
    <source>
        <dbReference type="ARBA" id="ARBA00022679"/>
    </source>
</evidence>
<dbReference type="InterPro" id="IPR001296">
    <property type="entry name" value="Glyco_trans_1"/>
</dbReference>
<dbReference type="Proteomes" id="UP000552935">
    <property type="component" value="Unassembled WGS sequence"/>
</dbReference>
<evidence type="ECO:0000313" key="5">
    <source>
        <dbReference type="EMBL" id="THC80151.1"/>
    </source>
</evidence>
<dbReference type="GO" id="GO:0016757">
    <property type="term" value="F:glycosyltransferase activity"/>
    <property type="evidence" value="ECO:0007669"/>
    <property type="project" value="UniProtKB-KW"/>
</dbReference>
<proteinExistence type="predicted"/>
<accession>A0A7X2M157</accession>